<protein>
    <submittedName>
        <fullName evidence="1">Thioesterase</fullName>
    </submittedName>
</protein>
<proteinExistence type="predicted"/>
<evidence type="ECO:0000313" key="2">
    <source>
        <dbReference type="Proteomes" id="UP000239187"/>
    </source>
</evidence>
<sequence>MNQESFPPWTITLGELDEKMGVVILEQSAERVVA</sequence>
<evidence type="ECO:0000313" key="1">
    <source>
        <dbReference type="EMBL" id="AUZ86412.1"/>
    </source>
</evidence>
<gene>
    <name evidence="1" type="ORF">CVO76_01185</name>
</gene>
<organism evidence="1 2">
    <name type="scientific">Arthrobacter agilis</name>
    <dbReference type="NCBI Taxonomy" id="37921"/>
    <lineage>
        <taxon>Bacteria</taxon>
        <taxon>Bacillati</taxon>
        <taxon>Actinomycetota</taxon>
        <taxon>Actinomycetes</taxon>
        <taxon>Micrococcales</taxon>
        <taxon>Micrococcaceae</taxon>
        <taxon>Arthrobacter</taxon>
    </lineage>
</organism>
<dbReference type="AlphaFoldDB" id="A0A2L0UB34"/>
<dbReference type="Proteomes" id="UP000239187">
    <property type="component" value="Chromosome"/>
</dbReference>
<reference evidence="1 2" key="1">
    <citation type="submission" date="2017-11" db="EMBL/GenBank/DDBJ databases">
        <title>Draft genome of Arthrobacter agilis strain UMCV2, a plant growth-promoting rhizobacterium and biocontrol capacity of phytopathogenic fungi.</title>
        <authorList>
            <person name="Martinez-Camara R."/>
            <person name="Santoyo G."/>
            <person name="Moreno-Hagelsieb G."/>
            <person name="Valencia-Cantero E."/>
        </authorList>
    </citation>
    <scope>NUCLEOTIDE SEQUENCE [LARGE SCALE GENOMIC DNA]</scope>
    <source>
        <strain evidence="1 2">UMCV2</strain>
    </source>
</reference>
<dbReference type="EMBL" id="CP024915">
    <property type="protein sequence ID" value="AUZ86412.1"/>
    <property type="molecule type" value="Genomic_DNA"/>
</dbReference>
<name>A0A2L0UB34_9MICC</name>
<feature type="non-terminal residue" evidence="1">
    <location>
        <position position="34"/>
    </location>
</feature>
<accession>A0A2L0UB34</accession>